<dbReference type="OrthoDB" id="5843397at2759"/>
<dbReference type="AlphaFoldDB" id="A0A096M1E2"/>
<dbReference type="Pfam" id="PF03921">
    <property type="entry name" value="ICAM_N"/>
    <property type="match status" value="1"/>
</dbReference>
<keyword evidence="2" id="KW-0732">Signal</keyword>
<feature type="chain" id="PRO_5001920809" evidence="2">
    <location>
        <begin position="20"/>
        <end position="340"/>
    </location>
</feature>
<dbReference type="EMBL" id="AYCK01008265">
    <property type="status" value="NOT_ANNOTATED_CDS"/>
    <property type="molecule type" value="Genomic_DNA"/>
</dbReference>
<dbReference type="InterPro" id="IPR036179">
    <property type="entry name" value="Ig-like_dom_sf"/>
</dbReference>
<accession>A0A096M1E2</accession>
<dbReference type="Ensembl" id="ENSPFOT00000031814.1">
    <property type="protein sequence ID" value="ENSPFOP00000025233.1"/>
    <property type="gene ID" value="ENSPFOG00000022270.1"/>
</dbReference>
<feature type="signal peptide" evidence="2">
    <location>
        <begin position="1"/>
        <end position="19"/>
    </location>
</feature>
<reference evidence="4" key="3">
    <citation type="submission" date="2025-09" db="UniProtKB">
        <authorList>
            <consortium name="Ensembl"/>
        </authorList>
    </citation>
    <scope>IDENTIFICATION</scope>
</reference>
<dbReference type="Gene3D" id="2.60.40.10">
    <property type="entry name" value="Immunoglobulins"/>
    <property type="match status" value="3"/>
</dbReference>
<dbReference type="SUPFAM" id="SSF48726">
    <property type="entry name" value="Immunoglobulin"/>
    <property type="match status" value="3"/>
</dbReference>
<keyword evidence="1" id="KW-1133">Transmembrane helix</keyword>
<dbReference type="KEGG" id="pfor:103143739"/>
<name>A0A096M1E2_POEFO</name>
<organism evidence="4 5">
    <name type="scientific">Poecilia formosa</name>
    <name type="common">Amazon molly</name>
    <name type="synonym">Limia formosa</name>
    <dbReference type="NCBI Taxonomy" id="48698"/>
    <lineage>
        <taxon>Eukaryota</taxon>
        <taxon>Metazoa</taxon>
        <taxon>Chordata</taxon>
        <taxon>Craniata</taxon>
        <taxon>Vertebrata</taxon>
        <taxon>Euteleostomi</taxon>
        <taxon>Actinopterygii</taxon>
        <taxon>Neopterygii</taxon>
        <taxon>Teleostei</taxon>
        <taxon>Neoteleostei</taxon>
        <taxon>Acanthomorphata</taxon>
        <taxon>Ovalentaria</taxon>
        <taxon>Atherinomorphae</taxon>
        <taxon>Cyprinodontiformes</taxon>
        <taxon>Poeciliidae</taxon>
        <taxon>Poeciliinae</taxon>
        <taxon>Poecilia</taxon>
    </lineage>
</organism>
<dbReference type="Proteomes" id="UP000028760">
    <property type="component" value="Unassembled WGS sequence"/>
</dbReference>
<dbReference type="Pfam" id="PF13927">
    <property type="entry name" value="Ig_3"/>
    <property type="match status" value="1"/>
</dbReference>
<reference evidence="4" key="2">
    <citation type="submission" date="2025-08" db="UniProtKB">
        <authorList>
            <consortium name="Ensembl"/>
        </authorList>
    </citation>
    <scope>IDENTIFICATION</scope>
</reference>
<reference evidence="5" key="1">
    <citation type="submission" date="2013-10" db="EMBL/GenBank/DDBJ databases">
        <authorList>
            <person name="Schartl M."/>
            <person name="Warren W."/>
        </authorList>
    </citation>
    <scope>NUCLEOTIDE SEQUENCE [LARGE SCALE GENOMIC DNA]</scope>
    <source>
        <strain evidence="5">female</strain>
    </source>
</reference>
<dbReference type="PROSITE" id="PS50835">
    <property type="entry name" value="IG_LIKE"/>
    <property type="match status" value="1"/>
</dbReference>
<evidence type="ECO:0000259" key="3">
    <source>
        <dbReference type="PROSITE" id="PS50835"/>
    </source>
</evidence>
<keyword evidence="1" id="KW-0472">Membrane</keyword>
<evidence type="ECO:0000256" key="2">
    <source>
        <dbReference type="SAM" id="SignalP"/>
    </source>
</evidence>
<dbReference type="GeneID" id="103143739"/>
<dbReference type="PANTHER" id="PTHR13771:SF9">
    <property type="entry name" value="INTERCELLULAR ADHESION MOLECULE 5"/>
    <property type="match status" value="1"/>
</dbReference>
<dbReference type="STRING" id="48698.ENSPFOP00000025233"/>
<dbReference type="InterPro" id="IPR007110">
    <property type="entry name" value="Ig-like_dom"/>
</dbReference>
<proteinExistence type="predicted"/>
<dbReference type="OMA" id="FFAFMIY"/>
<dbReference type="eggNOG" id="ENOG502RZRA">
    <property type="taxonomic scope" value="Eukaryota"/>
</dbReference>
<feature type="transmembrane region" description="Helical" evidence="1">
    <location>
        <begin position="305"/>
        <end position="327"/>
    </location>
</feature>
<dbReference type="GO" id="GO:0007155">
    <property type="term" value="P:cell adhesion"/>
    <property type="evidence" value="ECO:0007669"/>
    <property type="project" value="InterPro"/>
</dbReference>
<protein>
    <submittedName>
        <fullName evidence="4">Intercellular adhesion molecule 3-like</fullName>
    </submittedName>
</protein>
<dbReference type="InterPro" id="IPR013783">
    <property type="entry name" value="Ig-like_fold"/>
</dbReference>
<dbReference type="GO" id="GO:0005178">
    <property type="term" value="F:integrin binding"/>
    <property type="evidence" value="ECO:0007669"/>
    <property type="project" value="InterPro"/>
</dbReference>
<dbReference type="EMBL" id="AYCK01008266">
    <property type="status" value="NOT_ANNOTATED_CDS"/>
    <property type="molecule type" value="Genomic_DNA"/>
</dbReference>
<keyword evidence="5" id="KW-1185">Reference proteome</keyword>
<dbReference type="RefSeq" id="XP_016531022.1">
    <property type="nucleotide sequence ID" value="XM_016675536.1"/>
</dbReference>
<evidence type="ECO:0000313" key="4">
    <source>
        <dbReference type="Ensembl" id="ENSPFOP00000025233.1"/>
    </source>
</evidence>
<evidence type="ECO:0000313" key="5">
    <source>
        <dbReference type="Proteomes" id="UP000028760"/>
    </source>
</evidence>
<evidence type="ECO:0000256" key="1">
    <source>
        <dbReference type="SAM" id="Phobius"/>
    </source>
</evidence>
<dbReference type="InterPro" id="IPR013768">
    <property type="entry name" value="ICAM_N"/>
</dbReference>
<sequence length="340" mass="38263">MRLFLFFAFMIYAGKRAHGCGMKFTPPMVYLEFGGSTVANCNTSCSSVDGIGWESSFGGTGLKEGLTTLDVNLDNVNDWETEPKCYTVFSNGSQDIQKLPFTIYKMPTKVSMPKPLSPLMADDKYHLLKCSVFDVAPVNRLIISWYKGDKMFHEQKFEGTDRHPVNRSVEATVDIVAEDNRKKIWCEAKLDLPAKQRPQPMRSELYELTVYYPPILTEPKNETLENVTGTKISLNCTATGNPTPRYEWHFANSTLKWTRDQNATGPILTLDFRTPGVWKCVASNVVDKTTKYFHLNKPKDNYTTMAALLGVFLTLGIVIIILGAVFVTRSGSCTIPRTIY</sequence>
<dbReference type="InterPro" id="IPR047012">
    <property type="entry name" value="ICAM_VCAM"/>
</dbReference>
<feature type="domain" description="Ig-like" evidence="3">
    <location>
        <begin position="213"/>
        <end position="291"/>
    </location>
</feature>
<dbReference type="PANTHER" id="PTHR13771">
    <property type="entry name" value="INTERCELLULAR ADHESION MOLECULE"/>
    <property type="match status" value="1"/>
</dbReference>
<keyword evidence="1" id="KW-0812">Transmembrane</keyword>
<dbReference type="GeneTree" id="ENSGT00940000159005"/>